<dbReference type="SUPFAM" id="SSF57756">
    <property type="entry name" value="Retrovirus zinc finger-like domains"/>
    <property type="match status" value="1"/>
</dbReference>
<evidence type="ECO:0000259" key="7">
    <source>
        <dbReference type="PROSITE" id="PS50158"/>
    </source>
</evidence>
<dbReference type="EMBL" id="CAKLBY020000197">
    <property type="protein sequence ID" value="CAK7934111.1"/>
    <property type="molecule type" value="Genomic_DNA"/>
</dbReference>
<evidence type="ECO:0000256" key="3">
    <source>
        <dbReference type="ARBA" id="ARBA00022750"/>
    </source>
</evidence>
<feature type="compositionally biased region" description="Basic residues" evidence="6">
    <location>
        <begin position="718"/>
        <end position="737"/>
    </location>
</feature>
<dbReference type="SUPFAM" id="SSF56672">
    <property type="entry name" value="DNA/RNA polymerases"/>
    <property type="match status" value="1"/>
</dbReference>
<dbReference type="Pfam" id="PF22936">
    <property type="entry name" value="Pol_BBD"/>
    <property type="match status" value="1"/>
</dbReference>
<evidence type="ECO:0000256" key="4">
    <source>
        <dbReference type="ARBA" id="ARBA00022801"/>
    </source>
</evidence>
<keyword evidence="3" id="KW-0064">Aspartyl protease</keyword>
<dbReference type="Pfam" id="PF25597">
    <property type="entry name" value="SH3_retrovirus"/>
    <property type="match status" value="1"/>
</dbReference>
<dbReference type="InterPro" id="IPR043502">
    <property type="entry name" value="DNA/RNA_pol_sf"/>
</dbReference>
<reference evidence="9" key="1">
    <citation type="submission" date="2024-01" db="EMBL/GenBank/DDBJ databases">
        <authorList>
            <person name="Webb A."/>
        </authorList>
    </citation>
    <scope>NUCLEOTIDE SEQUENCE</scope>
    <source>
        <strain evidence="9">Pm1</strain>
    </source>
</reference>
<feature type="region of interest" description="Disordered" evidence="6">
    <location>
        <begin position="684"/>
        <end position="761"/>
    </location>
</feature>
<dbReference type="CDD" id="cd09272">
    <property type="entry name" value="RNase_HI_RT_Ty1"/>
    <property type="match status" value="1"/>
</dbReference>
<organism evidence="9 10">
    <name type="scientific">Peronospora matthiolae</name>
    <dbReference type="NCBI Taxonomy" id="2874970"/>
    <lineage>
        <taxon>Eukaryota</taxon>
        <taxon>Sar</taxon>
        <taxon>Stramenopiles</taxon>
        <taxon>Oomycota</taxon>
        <taxon>Peronosporomycetes</taxon>
        <taxon>Peronosporales</taxon>
        <taxon>Peronosporaceae</taxon>
        <taxon>Peronospora</taxon>
    </lineage>
</organism>
<dbReference type="SUPFAM" id="SSF53098">
    <property type="entry name" value="Ribonuclease H-like"/>
    <property type="match status" value="1"/>
</dbReference>
<name>A0AAV1UHX0_9STRA</name>
<dbReference type="AlphaFoldDB" id="A0AAV1UHX0"/>
<dbReference type="InterPro" id="IPR001584">
    <property type="entry name" value="Integrase_cat-core"/>
</dbReference>
<evidence type="ECO:0000313" key="10">
    <source>
        <dbReference type="Proteomes" id="UP001162060"/>
    </source>
</evidence>
<dbReference type="InterPro" id="IPR036397">
    <property type="entry name" value="RNaseH_sf"/>
</dbReference>
<dbReference type="InterPro" id="IPR012337">
    <property type="entry name" value="RNaseH-like_sf"/>
</dbReference>
<dbReference type="InterPro" id="IPR054722">
    <property type="entry name" value="PolX-like_BBD"/>
</dbReference>
<dbReference type="Pfam" id="PF07727">
    <property type="entry name" value="RVT_2"/>
    <property type="match status" value="1"/>
</dbReference>
<dbReference type="PANTHER" id="PTHR42648:SF28">
    <property type="entry name" value="TRANSPOSON-ENCODED PROTEIN WITH RIBONUCLEASE H-LIKE AND RETROVIRUS ZINC FINGER-LIKE DOMAINS"/>
    <property type="match status" value="1"/>
</dbReference>
<keyword evidence="4" id="KW-0378">Hydrolase</keyword>
<dbReference type="PANTHER" id="PTHR42648">
    <property type="entry name" value="TRANSPOSASE, PUTATIVE-RELATED"/>
    <property type="match status" value="1"/>
</dbReference>
<evidence type="ECO:0000256" key="5">
    <source>
        <dbReference type="PROSITE-ProRule" id="PRU00047"/>
    </source>
</evidence>
<feature type="domain" description="Integrase catalytic" evidence="8">
    <location>
        <begin position="428"/>
        <end position="594"/>
    </location>
</feature>
<dbReference type="GO" id="GO:0004190">
    <property type="term" value="F:aspartic-type endopeptidase activity"/>
    <property type="evidence" value="ECO:0007669"/>
    <property type="project" value="UniProtKB-KW"/>
</dbReference>
<evidence type="ECO:0000313" key="9">
    <source>
        <dbReference type="EMBL" id="CAK7934111.1"/>
    </source>
</evidence>
<dbReference type="Gene3D" id="3.30.420.10">
    <property type="entry name" value="Ribonuclease H-like superfamily/Ribonuclease H"/>
    <property type="match status" value="1"/>
</dbReference>
<keyword evidence="1" id="KW-0645">Protease</keyword>
<keyword evidence="5" id="KW-0862">Zinc</keyword>
<dbReference type="Pfam" id="PF00098">
    <property type="entry name" value="zf-CCHC"/>
    <property type="match status" value="1"/>
</dbReference>
<dbReference type="PROSITE" id="PS50994">
    <property type="entry name" value="INTEGRASE"/>
    <property type="match status" value="1"/>
</dbReference>
<dbReference type="InterPro" id="IPR036875">
    <property type="entry name" value="Znf_CCHC_sf"/>
</dbReference>
<proteinExistence type="predicted"/>
<dbReference type="GO" id="GO:0008270">
    <property type="term" value="F:zinc ion binding"/>
    <property type="evidence" value="ECO:0007669"/>
    <property type="project" value="UniProtKB-KW"/>
</dbReference>
<dbReference type="InterPro" id="IPR039537">
    <property type="entry name" value="Retrotran_Ty1/copia-like"/>
</dbReference>
<dbReference type="InterPro" id="IPR025724">
    <property type="entry name" value="GAG-pre-integrase_dom"/>
</dbReference>
<protein>
    <recommendedName>
        <fullName evidence="11">Polyprotein</fullName>
    </recommendedName>
</protein>
<dbReference type="SMART" id="SM00343">
    <property type="entry name" value="ZnF_C2HC"/>
    <property type="match status" value="1"/>
</dbReference>
<dbReference type="Pfam" id="PF13976">
    <property type="entry name" value="gag_pre-integrs"/>
    <property type="match status" value="1"/>
</dbReference>
<keyword evidence="5" id="KW-0863">Zinc-finger</keyword>
<accession>A0AAV1UHX0</accession>
<dbReference type="InterPro" id="IPR013103">
    <property type="entry name" value="RVT_2"/>
</dbReference>
<dbReference type="Proteomes" id="UP001162060">
    <property type="component" value="Unassembled WGS sequence"/>
</dbReference>
<feature type="domain" description="CCHC-type" evidence="7">
    <location>
        <begin position="217"/>
        <end position="232"/>
    </location>
</feature>
<dbReference type="GO" id="GO:0006508">
    <property type="term" value="P:proteolysis"/>
    <property type="evidence" value="ECO:0007669"/>
    <property type="project" value="UniProtKB-KW"/>
</dbReference>
<evidence type="ECO:0000256" key="6">
    <source>
        <dbReference type="SAM" id="MobiDB-lite"/>
    </source>
</evidence>
<evidence type="ECO:0000259" key="8">
    <source>
        <dbReference type="PROSITE" id="PS50994"/>
    </source>
</evidence>
<dbReference type="PROSITE" id="PS50158">
    <property type="entry name" value="ZF_CCHC"/>
    <property type="match status" value="1"/>
</dbReference>
<comment type="caution">
    <text evidence="9">The sequence shown here is derived from an EMBL/GenBank/DDBJ whole genome shotgun (WGS) entry which is preliminary data.</text>
</comment>
<feature type="compositionally biased region" description="Polar residues" evidence="6">
    <location>
        <begin position="703"/>
        <end position="717"/>
    </location>
</feature>
<sequence length="1269" mass="142773">MSPSNDSGFKVEPFDGSNYGLWSYKMKMYLMSKGLWGAIAGDETTSEAKEQQAHAAIVLNLSDSQLMHVIDSATAREAWGRLARFHHSHDMANRLWLKEKFASFKYAASSMSGHVMELEDLVMKMKRANCGPSEEDVCAVLLRSLPSSFESLVQAFRMSVASFSFSDLVSKLIAEEVRQNEAARVEDATALYAGKRKGKQYPKKQQGRRAKGPSGTCYNCGKVGHYARDCRSGFASNSWVMDSGASAHMCKDRDAFEEYEEVHHARSISSAKSDVKLNVIGHGTVKLRVWTGHAWIDARLENTLHVQDLSKNLFSLTAAAARGMTVEITRNECVVKRGGTPVATGRKQGFLLYLNADYGTECHMAEDDSELWNRRLGHVSYGTLNAMVKDGRIKGATMKTNVACDVCATSKQVRKSFKTSEEDAETRESSRSDVVVCSDVLGPITPASKSGFSYAVTFIMMKSRYVTVYPLRKKSDVASAFKRFYQDIKTTSGTKIKVLRSDNGGEYRNATMNNFCKAKFIKQEFTVSYNPEQNGMAERMNRTLVEMTRCMLKESGLDKSYWCEALMTAADIRNILPNASNKSSSPHEMVFKKVPRIDHMRVFGAQCYAHVAKEKRKKLDDSGVRCFFLGNAKDQKAYRLLNADDGSIVILRSVTFAEHSVSKASKSRDTRVFDVIEEEECVEASLPDDEDKTAPVTEEELRTPTTSSAEQLSSRTKSSTKRHHSYARIQHTRKKWGRRVDGTTGSEEARREDGEQASSYQEVMKSSYKEQWLQAMKSEMKSLEEHSTWKLVDMPPGKKAVGCKWVFKIKRDPSGEIIKFKARLVAKGFTQRPGIDYNETFAPVARKESINTVLAIAAAEDLEAENVDVDTAFLYGEVEEEIYMDQPDGFEDEESPKKKCLLQKALYGTKQAARQWNNKLSQHLVDQGFKSSAADPCVFVRVTREEYSIIVIYVDDLMIFCKTKEHIASIKNSLMEDFSIKDLGDLKYCLGIEIHRKREDGTIKMNQKAYIKRLSEKFGVENCKDVHTPADSNSKLIKMCQEEAFVPKYPYRELVGALMYIATCTRPDIAHAVGEVAKFCERYDKSHWTAAKRILKYLKRTQDLSIVFSGINKGELIGFADANWAGDLDTRRSTTGYVFFLNGSVISWNSKRQPTVATSSTEAEYMSLYSATQEAIWLRGLLKDLNYCAKNATTIFQDNQGCIALAKNPVYHSRTKHIDIKFHFLREKVASAVIALEFKPTEDMVADGFTKALPRDKHSKFITGLCMAV</sequence>
<dbReference type="Pfam" id="PF00665">
    <property type="entry name" value="rve"/>
    <property type="match status" value="1"/>
</dbReference>
<evidence type="ECO:0008006" key="11">
    <source>
        <dbReference type="Google" id="ProtNLM"/>
    </source>
</evidence>
<dbReference type="GO" id="GO:0003676">
    <property type="term" value="F:nucleic acid binding"/>
    <property type="evidence" value="ECO:0007669"/>
    <property type="project" value="InterPro"/>
</dbReference>
<dbReference type="Pfam" id="PF14223">
    <property type="entry name" value="Retrotran_gag_2"/>
    <property type="match status" value="1"/>
</dbReference>
<dbReference type="GO" id="GO:0015074">
    <property type="term" value="P:DNA integration"/>
    <property type="evidence" value="ECO:0007669"/>
    <property type="project" value="InterPro"/>
</dbReference>
<keyword evidence="2" id="KW-0479">Metal-binding</keyword>
<gene>
    <name evidence="9" type="ORF">PM001_LOCUS19261</name>
</gene>
<evidence type="ECO:0000256" key="1">
    <source>
        <dbReference type="ARBA" id="ARBA00022670"/>
    </source>
</evidence>
<dbReference type="Gene3D" id="4.10.60.10">
    <property type="entry name" value="Zinc finger, CCHC-type"/>
    <property type="match status" value="1"/>
</dbReference>
<dbReference type="InterPro" id="IPR057670">
    <property type="entry name" value="SH3_retrovirus"/>
</dbReference>
<dbReference type="InterPro" id="IPR001878">
    <property type="entry name" value="Znf_CCHC"/>
</dbReference>
<evidence type="ECO:0000256" key="2">
    <source>
        <dbReference type="ARBA" id="ARBA00022723"/>
    </source>
</evidence>